<dbReference type="Proteomes" id="UP000190776">
    <property type="component" value="Unassembled WGS sequence"/>
</dbReference>
<dbReference type="Pfam" id="PF13409">
    <property type="entry name" value="GST_N_2"/>
    <property type="match status" value="1"/>
</dbReference>
<dbReference type="CDD" id="cd00299">
    <property type="entry name" value="GST_C_family"/>
    <property type="match status" value="1"/>
</dbReference>
<name>A0A1S8BI28_9PEZI</name>
<evidence type="ECO:0000313" key="5">
    <source>
        <dbReference type="Proteomes" id="UP000190776"/>
    </source>
</evidence>
<gene>
    <name evidence="4" type="ORF">BK809_0007054</name>
</gene>
<feature type="region of interest" description="Disordered" evidence="1">
    <location>
        <begin position="42"/>
        <end position="86"/>
    </location>
</feature>
<dbReference type="STRING" id="420778.A0A1S8BI28"/>
<evidence type="ECO:0000313" key="4">
    <source>
        <dbReference type="EMBL" id="OMP86968.1"/>
    </source>
</evidence>
<dbReference type="Pfam" id="PF22041">
    <property type="entry name" value="GST_C_7"/>
    <property type="match status" value="1"/>
</dbReference>
<feature type="domain" description="GST N-terminal" evidence="2">
    <location>
        <begin position="111"/>
        <end position="188"/>
    </location>
</feature>
<dbReference type="EMBL" id="MSZU01000076">
    <property type="protein sequence ID" value="OMP86968.1"/>
    <property type="molecule type" value="Genomic_DNA"/>
</dbReference>
<dbReference type="InterPro" id="IPR054416">
    <property type="entry name" value="GST_UstS-like_C"/>
</dbReference>
<dbReference type="Gene3D" id="3.40.30.10">
    <property type="entry name" value="Glutaredoxin"/>
    <property type="match status" value="1"/>
</dbReference>
<evidence type="ECO:0000256" key="1">
    <source>
        <dbReference type="SAM" id="MobiDB-lite"/>
    </source>
</evidence>
<protein>
    <submittedName>
        <fullName evidence="4">Uncharacterized protein</fullName>
    </submittedName>
</protein>
<proteinExistence type="predicted"/>
<evidence type="ECO:0000259" key="3">
    <source>
        <dbReference type="Pfam" id="PF22041"/>
    </source>
</evidence>
<feature type="compositionally biased region" description="Low complexity" evidence="1">
    <location>
        <begin position="44"/>
        <end position="56"/>
    </location>
</feature>
<dbReference type="AlphaFoldDB" id="A0A1S8BI28"/>
<dbReference type="OrthoDB" id="4951845at2759"/>
<reference evidence="4 5" key="1">
    <citation type="submission" date="2017-01" db="EMBL/GenBank/DDBJ databases">
        <title>Draft genome sequence of Diplodia seriata F98.1, a fungal species involved in grapevine trunk diseases.</title>
        <authorList>
            <person name="Robert-Siegwald G."/>
            <person name="Vallet J."/>
            <person name="Abou-Mansour E."/>
            <person name="Xu J."/>
            <person name="Rey P."/>
            <person name="Bertsch C."/>
            <person name="Rego C."/>
            <person name="Larignon P."/>
            <person name="Fontaine F."/>
            <person name="Lebrun M.-H."/>
        </authorList>
    </citation>
    <scope>NUCLEOTIDE SEQUENCE [LARGE SCALE GENOMIC DNA]</scope>
    <source>
        <strain evidence="4 5">F98.1</strain>
    </source>
</reference>
<dbReference type="Gene3D" id="1.20.1050.10">
    <property type="match status" value="1"/>
</dbReference>
<dbReference type="InterPro" id="IPR036282">
    <property type="entry name" value="Glutathione-S-Trfase_C_sf"/>
</dbReference>
<dbReference type="SUPFAM" id="SSF47616">
    <property type="entry name" value="GST C-terminal domain-like"/>
    <property type="match status" value="1"/>
</dbReference>
<comment type="caution">
    <text evidence="4">The sequence shown here is derived from an EMBL/GenBank/DDBJ whole genome shotgun (WGS) entry which is preliminary data.</text>
</comment>
<feature type="compositionally biased region" description="Low complexity" evidence="1">
    <location>
        <begin position="63"/>
        <end position="86"/>
    </location>
</feature>
<dbReference type="InterPro" id="IPR004045">
    <property type="entry name" value="Glutathione_S-Trfase_N"/>
</dbReference>
<accession>A0A1S8BI28</accession>
<organism evidence="4 5">
    <name type="scientific">Diplodia seriata</name>
    <dbReference type="NCBI Taxonomy" id="420778"/>
    <lineage>
        <taxon>Eukaryota</taxon>
        <taxon>Fungi</taxon>
        <taxon>Dikarya</taxon>
        <taxon>Ascomycota</taxon>
        <taxon>Pezizomycotina</taxon>
        <taxon>Dothideomycetes</taxon>
        <taxon>Dothideomycetes incertae sedis</taxon>
        <taxon>Botryosphaeriales</taxon>
        <taxon>Botryosphaeriaceae</taxon>
        <taxon>Diplodia</taxon>
    </lineage>
</organism>
<evidence type="ECO:0000259" key="2">
    <source>
        <dbReference type="Pfam" id="PF13409"/>
    </source>
</evidence>
<dbReference type="SUPFAM" id="SSF52833">
    <property type="entry name" value="Thioredoxin-like"/>
    <property type="match status" value="1"/>
</dbReference>
<feature type="domain" description="Glutathione S-transferase UstS-like C-terminal" evidence="3">
    <location>
        <begin position="276"/>
        <end position="362"/>
    </location>
</feature>
<sequence length="366" mass="39380">MSQRESPRSSRVSIQINQIINKPIEEPTFNYRAIILIKNKISNPSEKSPPTTTPPSAILPVQNTTTSNPSEPSLPTTTTTTPAPTTMATPTNPLAFYDIAHRPPVSESCCSPNPSKTRLALNLKRVPHKTTWVPMPDIAAVRTQLGVPPCRQFADGSDFHTLPVVVDPSTAPPTTLGDSFDIAAHLQHAYPDSGDGDLFPPGAQLDFALAPGSTAAMLVPLTPARESAYPAYAAFNVDVDAAFTAHVQLCVQGIPFDPATAEASRAEFVRRAGVRAWEDFALEGPARDKVVESFEETLGPLAGLFEGAGGPFLLGERACYADCVVGGWLRMMAVTLPRGEWEMLRGWHGGVFGRLHDALEVYAEVK</sequence>
<dbReference type="InterPro" id="IPR036249">
    <property type="entry name" value="Thioredoxin-like_sf"/>
</dbReference>